<dbReference type="InterPro" id="IPR029058">
    <property type="entry name" value="AB_hydrolase_fold"/>
</dbReference>
<evidence type="ECO:0000313" key="2">
    <source>
        <dbReference type="EMBL" id="PKU65073.1"/>
    </source>
</evidence>
<dbReference type="EMBL" id="KZ503378">
    <property type="protein sequence ID" value="PKU65073.1"/>
    <property type="molecule type" value="Genomic_DNA"/>
</dbReference>
<reference evidence="2 3" key="2">
    <citation type="journal article" date="2017" name="Nature">
        <title>The Apostasia genome and the evolution of orchids.</title>
        <authorList>
            <person name="Zhang G.Q."/>
            <person name="Liu K.W."/>
            <person name="Li Z."/>
            <person name="Lohaus R."/>
            <person name="Hsiao Y.Y."/>
            <person name="Niu S.C."/>
            <person name="Wang J.Y."/>
            <person name="Lin Y.C."/>
            <person name="Xu Q."/>
            <person name="Chen L.J."/>
            <person name="Yoshida K."/>
            <person name="Fujiwara S."/>
            <person name="Wang Z.W."/>
            <person name="Zhang Y.Q."/>
            <person name="Mitsuda N."/>
            <person name="Wang M."/>
            <person name="Liu G.H."/>
            <person name="Pecoraro L."/>
            <person name="Huang H.X."/>
            <person name="Xiao X.J."/>
            <person name="Lin M."/>
            <person name="Wu X.Y."/>
            <person name="Wu W.L."/>
            <person name="Chen Y.Y."/>
            <person name="Chang S.B."/>
            <person name="Sakamoto S."/>
            <person name="Ohme-Takagi M."/>
            <person name="Yagi M."/>
            <person name="Zeng S.J."/>
            <person name="Shen C.Y."/>
            <person name="Yeh C.M."/>
            <person name="Luo Y.B."/>
            <person name="Tsai W.C."/>
            <person name="Van de Peer Y."/>
            <person name="Liu Z.J."/>
        </authorList>
    </citation>
    <scope>NUCLEOTIDE SEQUENCE [LARGE SCALE GENOMIC DNA]</scope>
    <source>
        <tissue evidence="2">The whole plant</tissue>
    </source>
</reference>
<dbReference type="PANTHER" id="PTHR43139">
    <property type="entry name" value="SI:DKEY-122A22.2"/>
    <property type="match status" value="1"/>
</dbReference>
<sequence length="782" mass="88033">MSCLLNEEVVELFALSPLGKSCVIVVASSDCPDLPDVAGVVQQLDDWEGDEIHDIGAASPEGCFRPGTMITRPLSEGDDYLSKSFDGPIFIVPITIVPRDVMLSHLSRDSEPCIRWRPEFVFCSCYAFLLEFGVDCCGAFIGFYFTGRPSLSFCLLGRNAPPAKRKPYKPVQCHTRRRPLHSLLAYPKPESRRISPSQQMEATTPRHLLHRILCCLVVYLLTLIPIPPNRRLSLVALKEIQLSLLFRICGLSTRTLTIDVGGGNAATSLHIWVPRRRRPQKHALLLIHGFGGNSKWQFHRQIGPLSRCFDLYIPDLVYFGRSLSSSGERSVGFQSRCVSAAMRGLGVEKYSVAGISYGGFVAFRLAAEAEEVERLVILTSGICATAKEMREMVAGEKRDVTEILLPQRAEDLMILMRRSMYRSPKWVPTFVLRDFVELMYKDHRKERVELLRELLSTGVDLHPLPVLNKTEPHSHPINTSLFLLAKSGRRTGFVARLRQPKMETPKNLLLLLHCIRRFITGLLSLVSLKDFALSLLLLLCGLSSHTVHLSGGTTSIHLWGPRRRRHSRPALVLLHGFGGFAKWQFERQIAPLSRHFDLYLPDLVFFGQSVSAEGKRSVKFQAECVAEAMRKLGVEKYTVAGVSYGGFVAFCMATAAAEREVERVVVIASGVAATEKERKDLAEKEGREVAELLLPERVEDLRNLFRRCMFRPPTWLPDFLLRDFMEIMFKDHRKERTELLNELLSNGVGWGGALPIPKQIGLDDLTIVPDDPGRKIQVREEQ</sequence>
<dbReference type="SUPFAM" id="SSF53474">
    <property type="entry name" value="alpha/beta-Hydrolases"/>
    <property type="match status" value="2"/>
</dbReference>
<dbReference type="InterPro" id="IPR000073">
    <property type="entry name" value="AB_hydrolase_1"/>
</dbReference>
<protein>
    <recommendedName>
        <fullName evidence="1">AB hydrolase-1 domain-containing protein</fullName>
    </recommendedName>
</protein>
<name>A0A2I0VNV4_9ASPA</name>
<feature type="domain" description="AB hydrolase-1" evidence="1">
    <location>
        <begin position="569"/>
        <end position="669"/>
    </location>
</feature>
<organism evidence="2 3">
    <name type="scientific">Dendrobium catenatum</name>
    <dbReference type="NCBI Taxonomy" id="906689"/>
    <lineage>
        <taxon>Eukaryota</taxon>
        <taxon>Viridiplantae</taxon>
        <taxon>Streptophyta</taxon>
        <taxon>Embryophyta</taxon>
        <taxon>Tracheophyta</taxon>
        <taxon>Spermatophyta</taxon>
        <taxon>Magnoliopsida</taxon>
        <taxon>Liliopsida</taxon>
        <taxon>Asparagales</taxon>
        <taxon>Orchidaceae</taxon>
        <taxon>Epidendroideae</taxon>
        <taxon>Malaxideae</taxon>
        <taxon>Dendrobiinae</taxon>
        <taxon>Dendrobium</taxon>
    </lineage>
</organism>
<dbReference type="AlphaFoldDB" id="A0A2I0VNV4"/>
<reference evidence="2 3" key="1">
    <citation type="journal article" date="2016" name="Sci. Rep.">
        <title>The Dendrobium catenatum Lindl. genome sequence provides insights into polysaccharide synthase, floral development and adaptive evolution.</title>
        <authorList>
            <person name="Zhang G.Q."/>
            <person name="Xu Q."/>
            <person name="Bian C."/>
            <person name="Tsai W.C."/>
            <person name="Yeh C.M."/>
            <person name="Liu K.W."/>
            <person name="Yoshida K."/>
            <person name="Zhang L.S."/>
            <person name="Chang S.B."/>
            <person name="Chen F."/>
            <person name="Shi Y."/>
            <person name="Su Y.Y."/>
            <person name="Zhang Y.Q."/>
            <person name="Chen L.J."/>
            <person name="Yin Y."/>
            <person name="Lin M."/>
            <person name="Huang H."/>
            <person name="Deng H."/>
            <person name="Wang Z.W."/>
            <person name="Zhu S.L."/>
            <person name="Zhao X."/>
            <person name="Deng C."/>
            <person name="Niu S.C."/>
            <person name="Huang J."/>
            <person name="Wang M."/>
            <person name="Liu G.H."/>
            <person name="Yang H.J."/>
            <person name="Xiao X.J."/>
            <person name="Hsiao Y.Y."/>
            <person name="Wu W.L."/>
            <person name="Chen Y.Y."/>
            <person name="Mitsuda N."/>
            <person name="Ohme-Takagi M."/>
            <person name="Luo Y.B."/>
            <person name="Van de Peer Y."/>
            <person name="Liu Z.J."/>
        </authorList>
    </citation>
    <scope>NUCLEOTIDE SEQUENCE [LARGE SCALE GENOMIC DNA]</scope>
    <source>
        <tissue evidence="2">The whole plant</tissue>
    </source>
</reference>
<dbReference type="Proteomes" id="UP000233837">
    <property type="component" value="Unassembled WGS sequence"/>
</dbReference>
<accession>A0A2I0VNV4</accession>
<dbReference type="STRING" id="906689.A0A2I0VNV4"/>
<gene>
    <name evidence="2" type="ORF">MA16_Dca004688</name>
</gene>
<evidence type="ECO:0000313" key="3">
    <source>
        <dbReference type="Proteomes" id="UP000233837"/>
    </source>
</evidence>
<dbReference type="Gene3D" id="3.40.50.1820">
    <property type="entry name" value="alpha/beta hydrolase"/>
    <property type="match status" value="2"/>
</dbReference>
<dbReference type="InterPro" id="IPR052370">
    <property type="entry name" value="Meta-cleavage_hydrolase"/>
</dbReference>
<keyword evidence="3" id="KW-1185">Reference proteome</keyword>
<evidence type="ECO:0000259" key="1">
    <source>
        <dbReference type="Pfam" id="PF00561"/>
    </source>
</evidence>
<proteinExistence type="predicted"/>
<feature type="domain" description="AB hydrolase-1" evidence="1">
    <location>
        <begin position="283"/>
        <end position="392"/>
    </location>
</feature>
<dbReference type="PANTHER" id="PTHR43139:SF37">
    <property type="entry name" value="ALPHA_BETA-HYDROLASES SUPERFAMILY PROTEIN"/>
    <property type="match status" value="1"/>
</dbReference>
<dbReference type="Pfam" id="PF00561">
    <property type="entry name" value="Abhydrolase_1"/>
    <property type="match status" value="2"/>
</dbReference>